<dbReference type="SUPFAM" id="SSF53335">
    <property type="entry name" value="S-adenosyl-L-methionine-dependent methyltransferases"/>
    <property type="match status" value="1"/>
</dbReference>
<accession>A0A3B1BWE9</accession>
<dbReference type="EMBL" id="UOFX01000076">
    <property type="protein sequence ID" value="VAX10735.1"/>
    <property type="molecule type" value="Genomic_DNA"/>
</dbReference>
<dbReference type="Gene3D" id="3.40.50.150">
    <property type="entry name" value="Vaccinia Virus protein VP39"/>
    <property type="match status" value="1"/>
</dbReference>
<evidence type="ECO:0000313" key="1">
    <source>
        <dbReference type="EMBL" id="VAX10735.1"/>
    </source>
</evidence>
<reference evidence="1" key="1">
    <citation type="submission" date="2018-06" db="EMBL/GenBank/DDBJ databases">
        <authorList>
            <person name="Zhirakovskaya E."/>
        </authorList>
    </citation>
    <scope>NUCLEOTIDE SEQUENCE</scope>
</reference>
<proteinExistence type="predicted"/>
<dbReference type="AlphaFoldDB" id="A0A3B1BWE9"/>
<dbReference type="GO" id="GO:0008168">
    <property type="term" value="F:methyltransferase activity"/>
    <property type="evidence" value="ECO:0007669"/>
    <property type="project" value="UniProtKB-KW"/>
</dbReference>
<dbReference type="Pfam" id="PF13489">
    <property type="entry name" value="Methyltransf_23"/>
    <property type="match status" value="1"/>
</dbReference>
<protein>
    <submittedName>
        <fullName evidence="1">SAM-dependent methyltransferase</fullName>
    </submittedName>
</protein>
<organism evidence="1">
    <name type="scientific">hydrothermal vent metagenome</name>
    <dbReference type="NCBI Taxonomy" id="652676"/>
    <lineage>
        <taxon>unclassified sequences</taxon>
        <taxon>metagenomes</taxon>
        <taxon>ecological metagenomes</taxon>
    </lineage>
</organism>
<sequence>MTRNEKILFGLNKEGIGIEIGASHRPVAPKKDGYHVHIIDHLDKDGLIEKYKAENISSSVNSIDNIEEVDFVWTGQGYTELTGKTNHYDWVIAAHVIEHSPDLIAFLNNCGEILKEGGILSLAIPDKRYCFDRFRPISSLSKVIDAHLYKLMRHSLGTVVEYRLNSVTKDGVIGWSKYHGGEYKMRHAMDDFTLAIEENKISCAYTDYHAWCFTPSVFRLLIHDLNMLGYISFSEVSYYPTSGCEFYVSLRKSHKKSCVDRLKMLGAIEHELENADRISLRDMLGYKVMIIKGKLKRFLKKIGFI</sequence>
<dbReference type="InterPro" id="IPR029063">
    <property type="entry name" value="SAM-dependent_MTases_sf"/>
</dbReference>
<gene>
    <name evidence="1" type="ORF">MNBD_GAMMA26-2453</name>
</gene>
<name>A0A3B1BWE9_9ZZZZ</name>
<keyword evidence="1" id="KW-0808">Transferase</keyword>
<dbReference type="GO" id="GO:0032259">
    <property type="term" value="P:methylation"/>
    <property type="evidence" value="ECO:0007669"/>
    <property type="project" value="UniProtKB-KW"/>
</dbReference>
<keyword evidence="1" id="KW-0489">Methyltransferase</keyword>